<dbReference type="EMBL" id="JAAEEH010000020">
    <property type="protein sequence ID" value="NDL67756.1"/>
    <property type="molecule type" value="Genomic_DNA"/>
</dbReference>
<proteinExistence type="inferred from homology"/>
<evidence type="ECO:0000313" key="6">
    <source>
        <dbReference type="EMBL" id="NDL67756.1"/>
    </source>
</evidence>
<dbReference type="AlphaFoldDB" id="A0A7X5KMA5"/>
<dbReference type="RefSeq" id="WP_162370484.1">
    <property type="nucleotide sequence ID" value="NZ_JAAEEH010000020.1"/>
</dbReference>
<organism evidence="6 7">
    <name type="scientific">Anaerotalea alkaliphila</name>
    <dbReference type="NCBI Taxonomy" id="2662126"/>
    <lineage>
        <taxon>Bacteria</taxon>
        <taxon>Bacillati</taxon>
        <taxon>Bacillota</taxon>
        <taxon>Clostridia</taxon>
        <taxon>Eubacteriales</taxon>
        <taxon>Anaerotalea</taxon>
    </lineage>
</organism>
<dbReference type="Pfam" id="PF00370">
    <property type="entry name" value="FGGY_N"/>
    <property type="match status" value="1"/>
</dbReference>
<dbReference type="Proteomes" id="UP000461585">
    <property type="component" value="Unassembled WGS sequence"/>
</dbReference>
<keyword evidence="7" id="KW-1185">Reference proteome</keyword>
<evidence type="ECO:0000313" key="7">
    <source>
        <dbReference type="Proteomes" id="UP000461585"/>
    </source>
</evidence>
<gene>
    <name evidence="6" type="ORF">GXN74_08400</name>
</gene>
<dbReference type="GO" id="GO:0016301">
    <property type="term" value="F:kinase activity"/>
    <property type="evidence" value="ECO:0007669"/>
    <property type="project" value="UniProtKB-KW"/>
</dbReference>
<feature type="domain" description="Carbohydrate kinase FGGY C-terminal" evidence="5">
    <location>
        <begin position="266"/>
        <end position="458"/>
    </location>
</feature>
<name>A0A7X5KMA5_9FIRM</name>
<evidence type="ECO:0000259" key="5">
    <source>
        <dbReference type="Pfam" id="PF02782"/>
    </source>
</evidence>
<feature type="domain" description="Carbohydrate kinase FGGY N-terminal" evidence="4">
    <location>
        <begin position="10"/>
        <end position="256"/>
    </location>
</feature>
<sequence>MRGWGKKGWVLAIDVGTQSVKALVFDREGNTLAAARRAYGPTVSGRPGLAEQDPQVFWDAMGEAVREIGKTSGEVLAKVDTVSLTTQRDTCVLLDGEGKVLRPAISWADQRTVPRHKPVPWPYVLGTALTGMWPVVKTMSRHCHAHWIQEREPEVWKRTHRFLLLSGYFNFRMTGRFLDCPANQVGHIPFNYRKFRWESPWGLKAWVFQIPREKLCRLVEPGVPIGPLLPSVAGELGLPPGVLVHAAGSDKGCETLGVGCLEEGRAAVSLGTSATIQTTAGRYYETERFIPPFPAVVPGSYNPEVQVYRGYWMLSWFKGEFAREEVGEARRLGIAPEELLNRRLAEVGPGSGGLVLQPYWKPALKRPESKGTILGFSDHHTRFHLYRAILEGIGFALLEGMKKMERKSGVRIREIRLSGGGSQSGEICQITADIFGLPVVRIQTAEAAALGAAVAAYAAKGDFASYGEAVEAMVHVRDVFQPDPANARLYASLYRKVYRKVYGRVGPLCRALDAILPAMGPEGER</sequence>
<dbReference type="InterPro" id="IPR000577">
    <property type="entry name" value="Carb_kinase_FGGY"/>
</dbReference>
<dbReference type="GO" id="GO:0005975">
    <property type="term" value="P:carbohydrate metabolic process"/>
    <property type="evidence" value="ECO:0007669"/>
    <property type="project" value="InterPro"/>
</dbReference>
<reference evidence="6 7" key="1">
    <citation type="submission" date="2020-01" db="EMBL/GenBank/DDBJ databases">
        <title>Anaeroalcalibacter tamaniensis gen. nov., sp. nov., moderately halophilic strictly anaerobic fermenter bacterium from mud volcano of Taman peninsula.</title>
        <authorList>
            <person name="Frolova A."/>
            <person name="Merkel A.Y."/>
            <person name="Slobodkin A.I."/>
        </authorList>
    </citation>
    <scope>NUCLEOTIDE SEQUENCE [LARGE SCALE GENOMIC DNA]</scope>
    <source>
        <strain evidence="6 7">F-3ap</strain>
    </source>
</reference>
<comment type="similarity">
    <text evidence="1">Belongs to the FGGY kinase family.</text>
</comment>
<dbReference type="CDD" id="cd07779">
    <property type="entry name" value="ASKHA_NBD_FGGY_YgcE-like"/>
    <property type="match status" value="1"/>
</dbReference>
<evidence type="ECO:0000256" key="2">
    <source>
        <dbReference type="ARBA" id="ARBA00022679"/>
    </source>
</evidence>
<dbReference type="SUPFAM" id="SSF53067">
    <property type="entry name" value="Actin-like ATPase domain"/>
    <property type="match status" value="2"/>
</dbReference>
<protein>
    <submittedName>
        <fullName evidence="6">Carbohydrate kinase</fullName>
    </submittedName>
</protein>
<dbReference type="PANTHER" id="PTHR43095">
    <property type="entry name" value="SUGAR KINASE"/>
    <property type="match status" value="1"/>
</dbReference>
<keyword evidence="2" id="KW-0808">Transferase</keyword>
<dbReference type="Pfam" id="PF02782">
    <property type="entry name" value="FGGY_C"/>
    <property type="match status" value="1"/>
</dbReference>
<dbReference type="InterPro" id="IPR018485">
    <property type="entry name" value="FGGY_C"/>
</dbReference>
<accession>A0A7X5KMA5</accession>
<dbReference type="PANTHER" id="PTHR43095:SF5">
    <property type="entry name" value="XYLULOSE KINASE"/>
    <property type="match status" value="1"/>
</dbReference>
<dbReference type="PIRSF" id="PIRSF000538">
    <property type="entry name" value="GlpK"/>
    <property type="match status" value="1"/>
</dbReference>
<dbReference type="Gene3D" id="3.30.420.40">
    <property type="match status" value="2"/>
</dbReference>
<dbReference type="InterPro" id="IPR043129">
    <property type="entry name" value="ATPase_NBD"/>
</dbReference>
<dbReference type="InterPro" id="IPR050406">
    <property type="entry name" value="FGGY_Carb_Kinase"/>
</dbReference>
<evidence type="ECO:0000259" key="4">
    <source>
        <dbReference type="Pfam" id="PF00370"/>
    </source>
</evidence>
<comment type="caution">
    <text evidence="6">The sequence shown here is derived from an EMBL/GenBank/DDBJ whole genome shotgun (WGS) entry which is preliminary data.</text>
</comment>
<keyword evidence="3 6" id="KW-0418">Kinase</keyword>
<evidence type="ECO:0000256" key="1">
    <source>
        <dbReference type="ARBA" id="ARBA00009156"/>
    </source>
</evidence>
<dbReference type="InterPro" id="IPR018484">
    <property type="entry name" value="FGGY_N"/>
</dbReference>
<evidence type="ECO:0000256" key="3">
    <source>
        <dbReference type="ARBA" id="ARBA00022777"/>
    </source>
</evidence>